<accession>F9WMI3</accession>
<feature type="compositionally biased region" description="Polar residues" evidence="1">
    <location>
        <begin position="19"/>
        <end position="28"/>
    </location>
</feature>
<dbReference type="Gene3D" id="3.30.70.330">
    <property type="match status" value="1"/>
</dbReference>
<proteinExistence type="predicted"/>
<dbReference type="InterPro" id="IPR035979">
    <property type="entry name" value="RBD_domain_sf"/>
</dbReference>
<dbReference type="InterPro" id="IPR012677">
    <property type="entry name" value="Nucleotide-bd_a/b_plait_sf"/>
</dbReference>
<dbReference type="Proteomes" id="UP000009027">
    <property type="component" value="Unassembled WGS sequence"/>
</dbReference>
<name>F9WMI3_TRYVY</name>
<feature type="compositionally biased region" description="Polar residues" evidence="1">
    <location>
        <begin position="145"/>
        <end position="160"/>
    </location>
</feature>
<dbReference type="VEuPathDB" id="TriTrypDB:TvY486_0001240"/>
<feature type="region of interest" description="Disordered" evidence="1">
    <location>
        <begin position="112"/>
        <end position="160"/>
    </location>
</feature>
<dbReference type="EMBL" id="CAEX01001754">
    <property type="protein sequence ID" value="CCD18740.1"/>
    <property type="molecule type" value="Genomic_DNA"/>
</dbReference>
<evidence type="ECO:0000313" key="3">
    <source>
        <dbReference type="Proteomes" id="UP000009027"/>
    </source>
</evidence>
<dbReference type="GO" id="GO:0003676">
    <property type="term" value="F:nucleic acid binding"/>
    <property type="evidence" value="ECO:0007669"/>
    <property type="project" value="InterPro"/>
</dbReference>
<feature type="region of interest" description="Disordered" evidence="1">
    <location>
        <begin position="19"/>
        <end position="63"/>
    </location>
</feature>
<keyword evidence="3" id="KW-1185">Reference proteome</keyword>
<sequence length="459" mass="50436">MEMLAFSSWRDSPVIPISNATANLSKQSPAVLPSTHSEKESSSKTQGHRPHRSKGRARNHPSQQHADVEDFFFNCVLPPNVTFATLTTELQLQAVTPLHVFDIGPPQLLLSKRTGGTGNAEPDGGAPVVGSTSDGGSRLADGVTPKTSCNESSAGRTPVTTETPLAASGVVVDDRGVMPGAAVPDLALPPSVPSEILQKGHLVSFLFAESSEAEKASDLLLKKWPHATVMIVPRNRALLNASLVIKGLPSLSKTESVIDELEKIMPHKPSYIRLHRGERGVFKNVIFLKYPNREIAEECKLRLERLYIGSRQLRVEFKKKEKTTVEREESVMLQQIVRDLRVSAEHEGFKYRRCELSKEDMKLLRQLCHSYGLVFEPGEKVVTVRRVLSASGRPSPALRPQSSSTATATQSATDAFRAMEFRGIRHWRELGSQQTSIGIVRPKEPDNVTPFAPGRGRPV</sequence>
<feature type="region of interest" description="Disordered" evidence="1">
    <location>
        <begin position="440"/>
        <end position="459"/>
    </location>
</feature>
<dbReference type="AlphaFoldDB" id="F9WMI3"/>
<gene>
    <name evidence="2" type="ORF">TvY486_0001240</name>
</gene>
<evidence type="ECO:0000313" key="2">
    <source>
        <dbReference type="EMBL" id="CCD18740.1"/>
    </source>
</evidence>
<dbReference type="SUPFAM" id="SSF54928">
    <property type="entry name" value="RNA-binding domain, RBD"/>
    <property type="match status" value="1"/>
</dbReference>
<organism evidence="2 3">
    <name type="scientific">Trypanosoma vivax (strain Y486)</name>
    <dbReference type="NCBI Taxonomy" id="1055687"/>
    <lineage>
        <taxon>Eukaryota</taxon>
        <taxon>Discoba</taxon>
        <taxon>Euglenozoa</taxon>
        <taxon>Kinetoplastea</taxon>
        <taxon>Metakinetoplastina</taxon>
        <taxon>Trypanosomatida</taxon>
        <taxon>Trypanosomatidae</taxon>
        <taxon>Trypanosoma</taxon>
        <taxon>Duttonella</taxon>
    </lineage>
</organism>
<evidence type="ECO:0000256" key="1">
    <source>
        <dbReference type="SAM" id="MobiDB-lite"/>
    </source>
</evidence>
<reference evidence="2 3" key="1">
    <citation type="journal article" date="2012" name="Proc. Natl. Acad. Sci. U.S.A.">
        <title>Antigenic diversity is generated by distinct evolutionary mechanisms in African trypanosome species.</title>
        <authorList>
            <person name="Jackson A.P."/>
            <person name="Berry A."/>
            <person name="Aslett M."/>
            <person name="Allison H.C."/>
            <person name="Burton P."/>
            <person name="Vavrova-Anderson J."/>
            <person name="Brown R."/>
            <person name="Browne H."/>
            <person name="Corton N."/>
            <person name="Hauser H."/>
            <person name="Gamble J."/>
            <person name="Gilderthorp R."/>
            <person name="Marcello L."/>
            <person name="McQuillan J."/>
            <person name="Otto T.D."/>
            <person name="Quail M.A."/>
            <person name="Sanders M.J."/>
            <person name="van Tonder A."/>
            <person name="Ginger M.L."/>
            <person name="Field M.C."/>
            <person name="Barry J.D."/>
            <person name="Hertz-Fowler C."/>
            <person name="Berriman M."/>
        </authorList>
    </citation>
    <scope>NUCLEOTIDE SEQUENCE</scope>
    <source>
        <strain evidence="2 3">Y486</strain>
    </source>
</reference>
<protein>
    <submittedName>
        <fullName evidence="2">RNA-binding protein, putative</fullName>
    </submittedName>
</protein>
<feature type="compositionally biased region" description="Basic residues" evidence="1">
    <location>
        <begin position="46"/>
        <end position="59"/>
    </location>
</feature>